<dbReference type="PANTHER" id="PTHR23024">
    <property type="entry name" value="ARYLACETAMIDE DEACETYLASE"/>
    <property type="match status" value="1"/>
</dbReference>
<accession>A0AA38GUR6</accession>
<protein>
    <recommendedName>
        <fullName evidence="1">Alpha/beta hydrolase fold-3 domain-containing protein</fullName>
    </recommendedName>
</protein>
<dbReference type="GO" id="GO:0016787">
    <property type="term" value="F:hydrolase activity"/>
    <property type="evidence" value="ECO:0007669"/>
    <property type="project" value="InterPro"/>
</dbReference>
<organism evidence="2 3">
    <name type="scientific">Taxus chinensis</name>
    <name type="common">Chinese yew</name>
    <name type="synonym">Taxus wallichiana var. chinensis</name>
    <dbReference type="NCBI Taxonomy" id="29808"/>
    <lineage>
        <taxon>Eukaryota</taxon>
        <taxon>Viridiplantae</taxon>
        <taxon>Streptophyta</taxon>
        <taxon>Embryophyta</taxon>
        <taxon>Tracheophyta</taxon>
        <taxon>Spermatophyta</taxon>
        <taxon>Pinopsida</taxon>
        <taxon>Pinidae</taxon>
        <taxon>Conifers II</taxon>
        <taxon>Cupressales</taxon>
        <taxon>Taxaceae</taxon>
        <taxon>Taxus</taxon>
    </lineage>
</organism>
<evidence type="ECO:0000313" key="2">
    <source>
        <dbReference type="EMBL" id="KAH9328901.1"/>
    </source>
</evidence>
<comment type="caution">
    <text evidence="2">The sequence shown here is derived from an EMBL/GenBank/DDBJ whole genome shotgun (WGS) entry which is preliminary data.</text>
</comment>
<name>A0AA38GUR6_TAXCH</name>
<dbReference type="EMBL" id="JAHRHJ020000001">
    <property type="protein sequence ID" value="KAH9328901.1"/>
    <property type="molecule type" value="Genomic_DNA"/>
</dbReference>
<proteinExistence type="predicted"/>
<dbReference type="AlphaFoldDB" id="A0AA38GUR6"/>
<dbReference type="Gene3D" id="3.40.50.1820">
    <property type="entry name" value="alpha/beta hydrolase"/>
    <property type="match status" value="1"/>
</dbReference>
<reference evidence="2 3" key="1">
    <citation type="journal article" date="2021" name="Nat. Plants">
        <title>The Taxus genome provides insights into paclitaxel biosynthesis.</title>
        <authorList>
            <person name="Xiong X."/>
            <person name="Gou J."/>
            <person name="Liao Q."/>
            <person name="Li Y."/>
            <person name="Zhou Q."/>
            <person name="Bi G."/>
            <person name="Li C."/>
            <person name="Du R."/>
            <person name="Wang X."/>
            <person name="Sun T."/>
            <person name="Guo L."/>
            <person name="Liang H."/>
            <person name="Lu P."/>
            <person name="Wu Y."/>
            <person name="Zhang Z."/>
            <person name="Ro D.K."/>
            <person name="Shang Y."/>
            <person name="Huang S."/>
            <person name="Yan J."/>
        </authorList>
    </citation>
    <scope>NUCLEOTIDE SEQUENCE [LARGE SCALE GENOMIC DNA]</scope>
    <source>
        <strain evidence="2">Ta-2019</strain>
    </source>
</reference>
<feature type="non-terminal residue" evidence="2">
    <location>
        <position position="143"/>
    </location>
</feature>
<dbReference type="PANTHER" id="PTHR23024:SF113">
    <property type="entry name" value="CARBOXYLESTERASE 8-RELATED"/>
    <property type="match status" value="1"/>
</dbReference>
<dbReference type="InterPro" id="IPR029058">
    <property type="entry name" value="AB_hydrolase_fold"/>
</dbReference>
<gene>
    <name evidence="2" type="ORF">KI387_001009</name>
</gene>
<dbReference type="InterPro" id="IPR013094">
    <property type="entry name" value="AB_hydrolase_3"/>
</dbReference>
<dbReference type="SUPFAM" id="SSF53474">
    <property type="entry name" value="alpha/beta-Hydrolases"/>
    <property type="match status" value="1"/>
</dbReference>
<dbReference type="InterPro" id="IPR050466">
    <property type="entry name" value="Carboxylest/Gibb_receptor"/>
</dbReference>
<sequence>MFQKWAAMLGVIIVSVNYRLAPEHRLPATYHDVIDALHWIGSMKTESDEDGRVEAEVEVDPWFDSHDDFSKDFVAGGSAGGNIVHHVGVWAASGGNVEIQEKGMILMYPYFGGEDWTPSESLKSPEFNLEQSDVMSRLTLPPG</sequence>
<dbReference type="Proteomes" id="UP000824469">
    <property type="component" value="Unassembled WGS sequence"/>
</dbReference>
<dbReference type="Pfam" id="PF07859">
    <property type="entry name" value="Abhydrolase_3"/>
    <property type="match status" value="1"/>
</dbReference>
<evidence type="ECO:0000259" key="1">
    <source>
        <dbReference type="Pfam" id="PF07859"/>
    </source>
</evidence>
<evidence type="ECO:0000313" key="3">
    <source>
        <dbReference type="Proteomes" id="UP000824469"/>
    </source>
</evidence>
<feature type="domain" description="Alpha/beta hydrolase fold-3" evidence="1">
    <location>
        <begin position="3"/>
        <end position="125"/>
    </location>
</feature>
<keyword evidence="3" id="KW-1185">Reference proteome</keyword>